<name>M5RBG3_9BACT</name>
<keyword evidence="7" id="KW-0131">Cell cycle</keyword>
<dbReference type="PANTHER" id="PTHR22683">
    <property type="entry name" value="SPORULATION PROTEIN RELATED"/>
    <property type="match status" value="1"/>
</dbReference>
<accession>M5RBG3</accession>
<keyword evidence="5" id="KW-1133">Transmembrane helix</keyword>
<feature type="transmembrane region" description="Helical" evidence="5">
    <location>
        <begin position="253"/>
        <end position="274"/>
    </location>
</feature>
<keyword evidence="8" id="KW-1185">Reference proteome</keyword>
<evidence type="ECO:0000259" key="6">
    <source>
        <dbReference type="PROSITE" id="PS50901"/>
    </source>
</evidence>
<keyword evidence="5" id="KW-0472">Membrane</keyword>
<dbReference type="Gene3D" id="3.40.50.300">
    <property type="entry name" value="P-loop containing nucleotide triphosphate hydrolases"/>
    <property type="match status" value="2"/>
</dbReference>
<dbReference type="InterPro" id="IPR027417">
    <property type="entry name" value="P-loop_NTPase"/>
</dbReference>
<feature type="region of interest" description="Disordered" evidence="4">
    <location>
        <begin position="479"/>
        <end position="501"/>
    </location>
</feature>
<dbReference type="PROSITE" id="PS50901">
    <property type="entry name" value="FTSK"/>
    <property type="match status" value="1"/>
</dbReference>
<organism evidence="7 8">
    <name type="scientific">Rhodopirellula maiorica SM1</name>
    <dbReference type="NCBI Taxonomy" id="1265738"/>
    <lineage>
        <taxon>Bacteria</taxon>
        <taxon>Pseudomonadati</taxon>
        <taxon>Planctomycetota</taxon>
        <taxon>Planctomycetia</taxon>
        <taxon>Pirellulales</taxon>
        <taxon>Pirellulaceae</taxon>
        <taxon>Novipirellula</taxon>
    </lineage>
</organism>
<feature type="binding site" evidence="3">
    <location>
        <begin position="798"/>
        <end position="805"/>
    </location>
    <ligand>
        <name>ATP</name>
        <dbReference type="ChEBI" id="CHEBI:30616"/>
    </ligand>
</feature>
<dbReference type="SUPFAM" id="SSF52540">
    <property type="entry name" value="P-loop containing nucleoside triphosphate hydrolases"/>
    <property type="match status" value="1"/>
</dbReference>
<feature type="compositionally biased region" description="Polar residues" evidence="4">
    <location>
        <begin position="480"/>
        <end position="501"/>
    </location>
</feature>
<evidence type="ECO:0000313" key="7">
    <source>
        <dbReference type="EMBL" id="EMI16813.1"/>
    </source>
</evidence>
<sequence>MKDSSVGPAGLLNPIRQRRLLEGLEDRFRSSVAEHQSLVERHAKESENEETTLGSQRAVKTDACRHLRRGMLVEWDEQEEKLTSQYEAFAIKNRQELNRLGAVYRKKASVWKDAIERKVKARCTAIHHQYNERKDKPGIHRDKEIEQIDQSLNRIYGDLEWARALTLRRLDRLPEVPPAETPEDNQRLPAPHDVRESLEAIDTLTRRCKQTVAQMQTGAASKIVDSFYLPAGVGVFIVIWALAVLMMKFDPPWIPMAAGVPIAGVIGFTIFLLLMMPLKRMTRQLHPVVERIAEAAEEAAEAGRKIAARTAKEAEVELLNQRDAHLEAAARWRTEQLTLLEQTINTEREQAKQKLLGALSHANNEYKSAWNRVSETMLAKADSLASRISTDLADTEQTLTQQRLAAAERRDAERTRLVERLENGVQRGLRRISESTTRVRSRFPDWQDVVDGDCPSSATTDFIPVGRLKVDRRLRHVLDTSASQNGSPTTMNNLSPGSTESAGNSMTLADINVPESLPVVLHRRLHCGLLISANSSAFDQAIDVAHQVLWRVLTGSAPGRAKLTLIDPVGRGQNFTSFMALTDHDPSLVGHRVWTSETQITERLGEIAQHVEDVLQSSLRDRFQRIEDYNELAGSMAEPYRVIASIGFPEGLTRDGYKHLQALLESGLRCGIFCVIVCDKSKPWPSETPLPKTDKLLRIDLNDDGEWRVIQNGLDDLPFEPDPSPPIKLRSAMVDQVGKAAVAASRVEIPLADILKDSQAAGGSTADRINIPIGSQGANRHLPLDLGEGVRQHVLIAGKTGSGKSTLLHAIITSGAYRYTPDELQYYLLDFKKGVEFKPYADASFPHARVIGIESEREFGRSVLQRLDEELQQRGEKFRAAGVQELGEYRKKSGQTMPRIMLVVDEFQELFIRDDRLAGDCAMLLDRLVRQGRSFGMHVILSSQSLAGAYSLPRATLGQMAVRIAMQCSEADAALILADDNTAARLINRPGEAIYNDAGGLIEGNQPFQVAWLSGSAHREMLHAIATRDQGYVQSLPPAVVFEGNRPCRWTPALANQVVPTSEDKSLYGLLGEAVEIGPPVAVKLTRDTGRNLLVMAPADSRPAVIATCVASFYKSDPRTEVIYFDGARVDDGESVAPWLGESGVRSKIIKLRDVESEIVRIHGIVQERMKEEGDFPPIILVLDPLERFRDLRQDESFNFSLDAAASAVSGATALQECLRDGPAVNVFTIVISGSAETLSRWLPRASQHDLELRVLGRMNASDSALLIDTPMASELSAATMLLYDDTDGRISKFRQCDLPSTDDIKAWLAPS</sequence>
<keyword evidence="1 3" id="KW-0547">Nucleotide-binding</keyword>
<evidence type="ECO:0000313" key="8">
    <source>
        <dbReference type="Proteomes" id="UP000011991"/>
    </source>
</evidence>
<dbReference type="InterPro" id="IPR050206">
    <property type="entry name" value="FtsK/SpoIIIE/SftA"/>
</dbReference>
<comment type="caution">
    <text evidence="7">The sequence shown here is derived from an EMBL/GenBank/DDBJ whole genome shotgun (WGS) entry which is preliminary data.</text>
</comment>
<dbReference type="EMBL" id="ANOG01000907">
    <property type="protein sequence ID" value="EMI16813.1"/>
    <property type="molecule type" value="Genomic_DNA"/>
</dbReference>
<dbReference type="Proteomes" id="UP000011991">
    <property type="component" value="Unassembled WGS sequence"/>
</dbReference>
<keyword evidence="5" id="KW-0812">Transmembrane</keyword>
<reference evidence="7 8" key="1">
    <citation type="journal article" date="2013" name="Mar. Genomics">
        <title>Expression of sulfatases in Rhodopirellula baltica and the diversity of sulfatases in the genus Rhodopirellula.</title>
        <authorList>
            <person name="Wegner C.E."/>
            <person name="Richter-Heitmann T."/>
            <person name="Klindworth A."/>
            <person name="Klockow C."/>
            <person name="Richter M."/>
            <person name="Achstetter T."/>
            <person name="Glockner F.O."/>
            <person name="Harder J."/>
        </authorList>
    </citation>
    <scope>NUCLEOTIDE SEQUENCE [LARGE SCALE GENOMIC DNA]</scope>
    <source>
        <strain evidence="7 8">SM1</strain>
    </source>
</reference>
<evidence type="ECO:0000256" key="1">
    <source>
        <dbReference type="ARBA" id="ARBA00022741"/>
    </source>
</evidence>
<gene>
    <name evidence="7" type="ORF">RMSM_06266</name>
</gene>
<proteinExistence type="predicted"/>
<dbReference type="GO" id="GO:0005524">
    <property type="term" value="F:ATP binding"/>
    <property type="evidence" value="ECO:0007669"/>
    <property type="project" value="UniProtKB-UniRule"/>
</dbReference>
<keyword evidence="7" id="KW-0132">Cell division</keyword>
<dbReference type="InterPro" id="IPR002543">
    <property type="entry name" value="FtsK_dom"/>
</dbReference>
<evidence type="ECO:0000256" key="3">
    <source>
        <dbReference type="PROSITE-ProRule" id="PRU00289"/>
    </source>
</evidence>
<evidence type="ECO:0000256" key="4">
    <source>
        <dbReference type="SAM" id="MobiDB-lite"/>
    </source>
</evidence>
<dbReference type="RefSeq" id="WP_008705634.1">
    <property type="nucleotide sequence ID" value="NZ_ANOG01000907.1"/>
</dbReference>
<protein>
    <submittedName>
        <fullName evidence="7">Cell division protein FtsK/SpoIIIE</fullName>
    </submittedName>
</protein>
<dbReference type="Pfam" id="PF01580">
    <property type="entry name" value="FtsK_SpoIIIE"/>
    <property type="match status" value="1"/>
</dbReference>
<keyword evidence="2 3" id="KW-0067">ATP-binding</keyword>
<dbReference type="PANTHER" id="PTHR22683:SF41">
    <property type="entry name" value="DNA TRANSLOCASE FTSK"/>
    <property type="match status" value="1"/>
</dbReference>
<feature type="transmembrane region" description="Helical" evidence="5">
    <location>
        <begin position="227"/>
        <end position="247"/>
    </location>
</feature>
<dbReference type="GO" id="GO:0051301">
    <property type="term" value="P:cell division"/>
    <property type="evidence" value="ECO:0007669"/>
    <property type="project" value="UniProtKB-KW"/>
</dbReference>
<dbReference type="PATRIC" id="fig|1265738.3.peg.6241"/>
<evidence type="ECO:0000256" key="5">
    <source>
        <dbReference type="SAM" id="Phobius"/>
    </source>
</evidence>
<dbReference type="GO" id="GO:0003677">
    <property type="term" value="F:DNA binding"/>
    <property type="evidence" value="ECO:0007669"/>
    <property type="project" value="InterPro"/>
</dbReference>
<dbReference type="OrthoDB" id="9807790at2"/>
<evidence type="ECO:0000256" key="2">
    <source>
        <dbReference type="ARBA" id="ARBA00022840"/>
    </source>
</evidence>
<feature type="domain" description="FtsK" evidence="6">
    <location>
        <begin position="779"/>
        <end position="975"/>
    </location>
</feature>